<gene>
    <name evidence="5" type="ORF">ASTO00021_LOCUS9733</name>
</gene>
<reference evidence="5" key="1">
    <citation type="submission" date="2021-01" db="EMBL/GenBank/DDBJ databases">
        <authorList>
            <person name="Corre E."/>
            <person name="Pelletier E."/>
            <person name="Niang G."/>
            <person name="Scheremetjew M."/>
            <person name="Finn R."/>
            <person name="Kale V."/>
            <person name="Holt S."/>
            <person name="Cochrane G."/>
            <person name="Meng A."/>
            <person name="Brown T."/>
            <person name="Cohen L."/>
        </authorList>
    </citation>
    <scope>NUCLEOTIDE SEQUENCE</scope>
    <source>
        <strain evidence="5">GSBS06</strain>
    </source>
</reference>
<feature type="compositionally biased region" description="Polar residues" evidence="2">
    <location>
        <begin position="489"/>
        <end position="500"/>
    </location>
</feature>
<evidence type="ECO:0000256" key="4">
    <source>
        <dbReference type="SAM" id="SignalP"/>
    </source>
</evidence>
<dbReference type="EMBL" id="HBIN01012911">
    <property type="protein sequence ID" value="CAE0439537.1"/>
    <property type="molecule type" value="Transcribed_RNA"/>
</dbReference>
<dbReference type="InterPro" id="IPR019734">
    <property type="entry name" value="TPR_rpt"/>
</dbReference>
<dbReference type="PANTHER" id="PTHR16091:SF3">
    <property type="entry name" value="TETRATRICOPEPTIDE REPEAT PROTEIN 17"/>
    <property type="match status" value="1"/>
</dbReference>
<keyword evidence="4" id="KW-0732">Signal</keyword>
<dbReference type="GO" id="GO:0030041">
    <property type="term" value="P:actin filament polymerization"/>
    <property type="evidence" value="ECO:0007669"/>
    <property type="project" value="TreeGrafter"/>
</dbReference>
<organism evidence="5">
    <name type="scientific">Aplanochytrium stocchinoi</name>
    <dbReference type="NCBI Taxonomy" id="215587"/>
    <lineage>
        <taxon>Eukaryota</taxon>
        <taxon>Sar</taxon>
        <taxon>Stramenopiles</taxon>
        <taxon>Bigyra</taxon>
        <taxon>Labyrinthulomycetes</taxon>
        <taxon>Thraustochytrida</taxon>
        <taxon>Thraustochytriidae</taxon>
        <taxon>Aplanochytrium</taxon>
    </lineage>
</organism>
<name>A0A7S3PI31_9STRA</name>
<feature type="repeat" description="TPR" evidence="1">
    <location>
        <begin position="309"/>
        <end position="342"/>
    </location>
</feature>
<dbReference type="GO" id="GO:0005737">
    <property type="term" value="C:cytoplasm"/>
    <property type="evidence" value="ECO:0007669"/>
    <property type="project" value="TreeGrafter"/>
</dbReference>
<dbReference type="SUPFAM" id="SSF48452">
    <property type="entry name" value="TPR-like"/>
    <property type="match status" value="1"/>
</dbReference>
<evidence type="ECO:0000256" key="1">
    <source>
        <dbReference type="PROSITE-ProRule" id="PRU00339"/>
    </source>
</evidence>
<keyword evidence="3" id="KW-0812">Transmembrane</keyword>
<keyword evidence="3" id="KW-1133">Transmembrane helix</keyword>
<protein>
    <submittedName>
        <fullName evidence="5">Uncharacterized protein</fullName>
    </submittedName>
</protein>
<accession>A0A7S3PI31</accession>
<dbReference type="Pfam" id="PF13432">
    <property type="entry name" value="TPR_16"/>
    <property type="match status" value="1"/>
</dbReference>
<feature type="transmembrane region" description="Helical" evidence="3">
    <location>
        <begin position="446"/>
        <end position="467"/>
    </location>
</feature>
<dbReference type="InterPro" id="IPR011990">
    <property type="entry name" value="TPR-like_helical_dom_sf"/>
</dbReference>
<evidence type="ECO:0000256" key="2">
    <source>
        <dbReference type="SAM" id="MobiDB-lite"/>
    </source>
</evidence>
<feature type="signal peptide" evidence="4">
    <location>
        <begin position="1"/>
        <end position="27"/>
    </location>
</feature>
<keyword evidence="3" id="KW-0472">Membrane</keyword>
<dbReference type="AlphaFoldDB" id="A0A7S3PI31"/>
<sequence length="510" mass="57918">MCIYKLKFRLLFNFFLVLSTVPIRITGRDTFRFTLSQGDSKIEPQSRYKAGPETFETLKKLDPECVLNQLTKEIIIDSMFLNLKDSRPQNSDPLRAEEIIPFLDPSNIISADFSSSLPPVPSPSTKVGGSNKKKETKRRGVDAEKMKHDLGKYGELKSKTEDVDDSFNQVEFANIEDLQGYMDAAELGRPLAEILYLYDDIFVPSKDDPAQLLRFNEKNALKCSNSESAEIEKCAKVVYNSNIGYDKPDWEKVITKWDSLPGIYRRFEHPQHQEAEIKILFKDGGGVENVRHDLENTILLHGRGNPEIRAKWTALGNTWRATGNVFRAIQCFRRALSLWPNDYDVLLNLAVILQNLGYIIDSNAMITEAVRLHPKGALHHFVRGNINADLGNREEAIASYRNALRIQPSFSTCSKRLKELGASPLQNDETGFMGSFGTIEWLDQEFFGISFLMHLVLLSIIVLIYVLGTYATRENKSSSYGSGGFLHGSASNNKRNNPRYNFSRRRVKRK</sequence>
<dbReference type="InterPro" id="IPR052630">
    <property type="entry name" value="TTC17"/>
</dbReference>
<evidence type="ECO:0000313" key="5">
    <source>
        <dbReference type="EMBL" id="CAE0439537.1"/>
    </source>
</evidence>
<evidence type="ECO:0000256" key="3">
    <source>
        <dbReference type="SAM" id="Phobius"/>
    </source>
</evidence>
<dbReference type="PROSITE" id="PS50005">
    <property type="entry name" value="TPR"/>
    <property type="match status" value="2"/>
</dbReference>
<proteinExistence type="predicted"/>
<keyword evidence="1" id="KW-0802">TPR repeat</keyword>
<feature type="repeat" description="TPR" evidence="1">
    <location>
        <begin position="377"/>
        <end position="410"/>
    </location>
</feature>
<feature type="chain" id="PRO_5031254978" evidence="4">
    <location>
        <begin position="28"/>
        <end position="510"/>
    </location>
</feature>
<dbReference type="PANTHER" id="PTHR16091">
    <property type="entry name" value="TTC17 PROTEIN"/>
    <property type="match status" value="1"/>
</dbReference>
<dbReference type="SMART" id="SM00028">
    <property type="entry name" value="TPR"/>
    <property type="match status" value="2"/>
</dbReference>
<dbReference type="GO" id="GO:0015629">
    <property type="term" value="C:actin cytoskeleton"/>
    <property type="evidence" value="ECO:0007669"/>
    <property type="project" value="TreeGrafter"/>
</dbReference>
<feature type="region of interest" description="Disordered" evidence="2">
    <location>
        <begin position="115"/>
        <end position="142"/>
    </location>
</feature>
<dbReference type="Gene3D" id="1.25.40.10">
    <property type="entry name" value="Tetratricopeptide repeat domain"/>
    <property type="match status" value="1"/>
</dbReference>
<feature type="region of interest" description="Disordered" evidence="2">
    <location>
        <begin position="487"/>
        <end position="510"/>
    </location>
</feature>